<dbReference type="HOGENOM" id="CLU_061288_2_3_1"/>
<dbReference type="KEGG" id="glz:GLAREA_06887"/>
<dbReference type="GO" id="GO:0005509">
    <property type="term" value="F:calcium ion binding"/>
    <property type="evidence" value="ECO:0007669"/>
    <property type="project" value="InterPro"/>
</dbReference>
<dbReference type="Proteomes" id="UP000016922">
    <property type="component" value="Unassembled WGS sequence"/>
</dbReference>
<dbReference type="PANTHER" id="PTHR23048">
    <property type="entry name" value="MYOSIN LIGHT CHAIN 1, 3"/>
    <property type="match status" value="1"/>
</dbReference>
<evidence type="ECO:0000259" key="5">
    <source>
        <dbReference type="PROSITE" id="PS50222"/>
    </source>
</evidence>
<dbReference type="PROSITE" id="PS50222">
    <property type="entry name" value="EF_HAND_2"/>
    <property type="match status" value="3"/>
</dbReference>
<dbReference type="GO" id="GO:0016460">
    <property type="term" value="C:myosin II complex"/>
    <property type="evidence" value="ECO:0007669"/>
    <property type="project" value="TreeGrafter"/>
</dbReference>
<evidence type="ECO:0000313" key="7">
    <source>
        <dbReference type="Proteomes" id="UP000016922"/>
    </source>
</evidence>
<evidence type="ECO:0000256" key="3">
    <source>
        <dbReference type="ARBA" id="ARBA00022837"/>
    </source>
</evidence>
<gene>
    <name evidence="6" type="ORF">GLAREA_06887</name>
</gene>
<dbReference type="CDD" id="cd15898">
    <property type="entry name" value="EFh_PI-PLC"/>
    <property type="match status" value="1"/>
</dbReference>
<dbReference type="CDD" id="cd00051">
    <property type="entry name" value="EFh"/>
    <property type="match status" value="1"/>
</dbReference>
<dbReference type="OMA" id="RCIRNIT"/>
<evidence type="ECO:0000256" key="2">
    <source>
        <dbReference type="ARBA" id="ARBA00022737"/>
    </source>
</evidence>
<evidence type="ECO:0000256" key="4">
    <source>
        <dbReference type="SAM" id="MobiDB-lite"/>
    </source>
</evidence>
<dbReference type="RefSeq" id="XP_008079026.1">
    <property type="nucleotide sequence ID" value="XM_008080835.1"/>
</dbReference>
<evidence type="ECO:0000256" key="1">
    <source>
        <dbReference type="ARBA" id="ARBA00020786"/>
    </source>
</evidence>
<name>S3D9S1_GLAL2</name>
<evidence type="ECO:0000313" key="6">
    <source>
        <dbReference type="EMBL" id="EPE33874.1"/>
    </source>
</evidence>
<proteinExistence type="predicted"/>
<dbReference type="SMART" id="SM00054">
    <property type="entry name" value="EFh"/>
    <property type="match status" value="4"/>
</dbReference>
<dbReference type="Gene3D" id="1.10.238.10">
    <property type="entry name" value="EF-hand"/>
    <property type="match status" value="2"/>
</dbReference>
<dbReference type="InterPro" id="IPR011992">
    <property type="entry name" value="EF-hand-dom_pair"/>
</dbReference>
<dbReference type="OrthoDB" id="26525at2759"/>
<feature type="domain" description="EF-hand" evidence="5">
    <location>
        <begin position="58"/>
        <end position="93"/>
    </location>
</feature>
<feature type="region of interest" description="Disordered" evidence="4">
    <location>
        <begin position="88"/>
        <end position="112"/>
    </location>
</feature>
<dbReference type="GeneID" id="19465940"/>
<dbReference type="PROSITE" id="PS00018">
    <property type="entry name" value="EF_HAND_1"/>
    <property type="match status" value="2"/>
</dbReference>
<dbReference type="STRING" id="1116229.S3D9S1"/>
<feature type="domain" description="EF-hand" evidence="5">
    <location>
        <begin position="105"/>
        <end position="140"/>
    </location>
</feature>
<organism evidence="6 7">
    <name type="scientific">Glarea lozoyensis (strain ATCC 20868 / MF5171)</name>
    <dbReference type="NCBI Taxonomy" id="1116229"/>
    <lineage>
        <taxon>Eukaryota</taxon>
        <taxon>Fungi</taxon>
        <taxon>Dikarya</taxon>
        <taxon>Ascomycota</taxon>
        <taxon>Pezizomycotina</taxon>
        <taxon>Leotiomycetes</taxon>
        <taxon>Helotiales</taxon>
        <taxon>Helotiaceae</taxon>
        <taxon>Glarea</taxon>
    </lineage>
</organism>
<reference evidence="6 7" key="1">
    <citation type="journal article" date="2013" name="BMC Genomics">
        <title>Genomics-driven discovery of the pneumocandin biosynthetic gene cluster in the fungus Glarea lozoyensis.</title>
        <authorList>
            <person name="Chen L."/>
            <person name="Yue Q."/>
            <person name="Zhang X."/>
            <person name="Xiang M."/>
            <person name="Wang C."/>
            <person name="Li S."/>
            <person name="Che Y."/>
            <person name="Ortiz-Lopez F.J."/>
            <person name="Bills G.F."/>
            <person name="Liu X."/>
            <person name="An Z."/>
        </authorList>
    </citation>
    <scope>NUCLEOTIDE SEQUENCE [LARGE SCALE GENOMIC DNA]</scope>
    <source>
        <strain evidence="7">ATCC 20868 / MF5171</strain>
    </source>
</reference>
<dbReference type="InterPro" id="IPR002048">
    <property type="entry name" value="EF_hand_dom"/>
</dbReference>
<feature type="domain" description="EF-hand" evidence="5">
    <location>
        <begin position="22"/>
        <end position="57"/>
    </location>
</feature>
<keyword evidence="7" id="KW-1185">Reference proteome</keyword>
<dbReference type="InterPro" id="IPR050230">
    <property type="entry name" value="CALM/Myosin/TropC-like"/>
</dbReference>
<protein>
    <recommendedName>
        <fullName evidence="1">Calmodulin</fullName>
    </recommendedName>
</protein>
<dbReference type="AlphaFoldDB" id="S3D9S1"/>
<dbReference type="PANTHER" id="PTHR23048:SF0">
    <property type="entry name" value="CALMODULIN LIKE 3"/>
    <property type="match status" value="1"/>
</dbReference>
<accession>S3D9S1</accession>
<keyword evidence="2" id="KW-0677">Repeat</keyword>
<dbReference type="Pfam" id="PF13499">
    <property type="entry name" value="EF-hand_7"/>
    <property type="match status" value="2"/>
</dbReference>
<dbReference type="eggNOG" id="KOG0027">
    <property type="taxonomic scope" value="Eukaryota"/>
</dbReference>
<keyword evidence="3" id="KW-0106">Calcium</keyword>
<dbReference type="SUPFAM" id="SSF47473">
    <property type="entry name" value="EF-hand"/>
    <property type="match status" value="1"/>
</dbReference>
<sequence length="183" mass="19999">MQLHPSKSEAQVDAMAKPVSPEEVAILKEAFDAYDDDKTGTISVEEFAKVMKSTGQNPTEAEVQQIIDEVDLDGDGTISFDEFISMMTGGRSRHPAPTAAAEEDDSDADLAKAWKEYDPSLKSSITGSQLRQLLGSLGENVSDKEVDDLMGNIDGDDKISYVEFVKFLKGRRVDENDILDGYA</sequence>
<dbReference type="InterPro" id="IPR018247">
    <property type="entry name" value="EF_Hand_1_Ca_BS"/>
</dbReference>
<dbReference type="EMBL" id="KE145357">
    <property type="protein sequence ID" value="EPE33874.1"/>
    <property type="molecule type" value="Genomic_DNA"/>
</dbReference>
<dbReference type="FunFam" id="1.10.238.10:FF:000178">
    <property type="entry name" value="Calmodulin-2 A"/>
    <property type="match status" value="1"/>
</dbReference>